<protein>
    <submittedName>
        <fullName evidence="1">Uncharacterized protein</fullName>
    </submittedName>
</protein>
<name>A0AAV2F6X9_9ROSI</name>
<reference evidence="1 2" key="1">
    <citation type="submission" date="2024-04" db="EMBL/GenBank/DDBJ databases">
        <authorList>
            <person name="Fracassetti M."/>
        </authorList>
    </citation>
    <scope>NUCLEOTIDE SEQUENCE [LARGE SCALE GENOMIC DNA]</scope>
</reference>
<organism evidence="1 2">
    <name type="scientific">Linum trigynum</name>
    <dbReference type="NCBI Taxonomy" id="586398"/>
    <lineage>
        <taxon>Eukaryota</taxon>
        <taxon>Viridiplantae</taxon>
        <taxon>Streptophyta</taxon>
        <taxon>Embryophyta</taxon>
        <taxon>Tracheophyta</taxon>
        <taxon>Spermatophyta</taxon>
        <taxon>Magnoliopsida</taxon>
        <taxon>eudicotyledons</taxon>
        <taxon>Gunneridae</taxon>
        <taxon>Pentapetalae</taxon>
        <taxon>rosids</taxon>
        <taxon>fabids</taxon>
        <taxon>Malpighiales</taxon>
        <taxon>Linaceae</taxon>
        <taxon>Linum</taxon>
    </lineage>
</organism>
<accession>A0AAV2F6X9</accession>
<sequence length="91" mass="10277">MHPKSIQVLLRTPNSRRLQTLTFDPSQPQTLRSLKLSLIPNHGNPDAFYYRQRELLCACLIASSIPSADRICKRVSNLLPSPPFHLSPLSL</sequence>
<evidence type="ECO:0000313" key="2">
    <source>
        <dbReference type="Proteomes" id="UP001497516"/>
    </source>
</evidence>
<dbReference type="EMBL" id="OZ034819">
    <property type="protein sequence ID" value="CAL1393991.1"/>
    <property type="molecule type" value="Genomic_DNA"/>
</dbReference>
<dbReference type="Proteomes" id="UP001497516">
    <property type="component" value="Chromosome 6"/>
</dbReference>
<proteinExistence type="predicted"/>
<gene>
    <name evidence="1" type="ORF">LTRI10_LOCUS34520</name>
</gene>
<dbReference type="AlphaFoldDB" id="A0AAV2F6X9"/>
<evidence type="ECO:0000313" key="1">
    <source>
        <dbReference type="EMBL" id="CAL1393991.1"/>
    </source>
</evidence>
<keyword evidence="2" id="KW-1185">Reference proteome</keyword>